<keyword evidence="4" id="KW-1185">Reference proteome</keyword>
<dbReference type="SUPFAM" id="SSF82171">
    <property type="entry name" value="DPP6 N-terminal domain-like"/>
    <property type="match status" value="1"/>
</dbReference>
<dbReference type="InterPro" id="IPR001375">
    <property type="entry name" value="Peptidase_S9_cat"/>
</dbReference>
<dbReference type="PANTHER" id="PTHR42776">
    <property type="entry name" value="SERINE PEPTIDASE S9 FAMILY MEMBER"/>
    <property type="match status" value="1"/>
</dbReference>
<dbReference type="InterPro" id="IPR011042">
    <property type="entry name" value="6-blade_b-propeller_TolB-like"/>
</dbReference>
<dbReference type="GO" id="GO:0004177">
    <property type="term" value="F:aminopeptidase activity"/>
    <property type="evidence" value="ECO:0007669"/>
    <property type="project" value="UniProtKB-KW"/>
</dbReference>
<keyword evidence="3" id="KW-0645">Protease</keyword>
<dbReference type="GO" id="GO:0006508">
    <property type="term" value="P:proteolysis"/>
    <property type="evidence" value="ECO:0007669"/>
    <property type="project" value="InterPro"/>
</dbReference>
<organism evidence="3 4">
    <name type="scientific">Haloactinopolyspora alba</name>
    <dbReference type="NCBI Taxonomy" id="648780"/>
    <lineage>
        <taxon>Bacteria</taxon>
        <taxon>Bacillati</taxon>
        <taxon>Actinomycetota</taxon>
        <taxon>Actinomycetes</taxon>
        <taxon>Jiangellales</taxon>
        <taxon>Jiangellaceae</taxon>
        <taxon>Haloactinopolyspora</taxon>
    </lineage>
</organism>
<dbReference type="OrthoDB" id="255603at2"/>
<dbReference type="InterPro" id="IPR029058">
    <property type="entry name" value="AB_hydrolase_fold"/>
</dbReference>
<evidence type="ECO:0000256" key="1">
    <source>
        <dbReference type="ARBA" id="ARBA00022801"/>
    </source>
</evidence>
<gene>
    <name evidence="3" type="ORF">CLV30_106252</name>
</gene>
<comment type="caution">
    <text evidence="3">The sequence shown here is derived from an EMBL/GenBank/DDBJ whole genome shotgun (WGS) entry which is preliminary data.</text>
</comment>
<dbReference type="SUPFAM" id="SSF53474">
    <property type="entry name" value="alpha/beta-Hydrolases"/>
    <property type="match status" value="1"/>
</dbReference>
<dbReference type="Gene3D" id="3.40.50.1820">
    <property type="entry name" value="alpha/beta hydrolase"/>
    <property type="match status" value="1"/>
</dbReference>
<dbReference type="EMBL" id="PYGE01000006">
    <property type="protein sequence ID" value="PSL04246.1"/>
    <property type="molecule type" value="Genomic_DNA"/>
</dbReference>
<dbReference type="Gene3D" id="2.120.10.30">
    <property type="entry name" value="TolB, C-terminal domain"/>
    <property type="match status" value="1"/>
</dbReference>
<dbReference type="PRINTS" id="PR00862">
    <property type="entry name" value="PROLIGOPTASE"/>
</dbReference>
<keyword evidence="3" id="KW-0031">Aminopeptidase</keyword>
<dbReference type="RefSeq" id="WP_106537240.1">
    <property type="nucleotide sequence ID" value="NZ_ML142900.1"/>
</dbReference>
<sequence>MTYDAVPLIPRDVLFGNPDRISPTLSPDGTRIGYVAPEDGVLNVWVGPADDPSAARPVTHDRGRGIRMFMFCHDDRTLVYLQDTDGDEDWRMYALDLRTGEAALVTPQTGVTAGILEHNHWHPTTMLVALNADNPALHDIYRLDLETRELTKVETNPGYAGWLVDSDLRVRGGVAMTEDGGAVIYRRGDDGTDHTWFDIGADDVATTDVVGFSRDGSAAYVLSSVDVNAARLLRVDLATGSETVLAADPSYDVAGVAMHPETLEPQAVTFVKERKEWVYLDESFGAEIDELRSRLHGEIGLSRTVRDDRTWMVHDMLSDGPVRFYRFDRDSRTLTYLFSHRPELEEYELAPMEPFSFTARDGLTVHGYLTFPREADRSALPAVLNVHGGPWARDTWGYNPEAQWFANRGYVCVQVNFRGSTGYGKAFGNAGNKQWGRTMHTDLLDAVDHLVALGHVDRDRVGIYGGSYGGYAALAGAAFTPDVFRCGVDLVGPSNLLTLLASVPEYWKPQIAFMHSRVGNPDTEADMLWERSPLSQVDQIRIPLLVAQGKNDPRVKVAEAEQIVAALADKGLDHEYLLFEDEGHGLAKPENRERFYAAAESFLAEHLGGRVQ</sequence>
<dbReference type="InterPro" id="IPR002470">
    <property type="entry name" value="Peptidase_S9A"/>
</dbReference>
<protein>
    <submittedName>
        <fullName evidence="3">Dipeptidyl aminopeptidase/acylaminoacyl peptidase</fullName>
    </submittedName>
</protein>
<name>A0A2P8E457_9ACTN</name>
<dbReference type="PANTHER" id="PTHR42776:SF27">
    <property type="entry name" value="DIPEPTIDYL PEPTIDASE FAMILY MEMBER 6"/>
    <property type="match status" value="1"/>
</dbReference>
<keyword evidence="1" id="KW-0378">Hydrolase</keyword>
<evidence type="ECO:0000313" key="4">
    <source>
        <dbReference type="Proteomes" id="UP000243528"/>
    </source>
</evidence>
<dbReference type="Proteomes" id="UP000243528">
    <property type="component" value="Unassembled WGS sequence"/>
</dbReference>
<evidence type="ECO:0000259" key="2">
    <source>
        <dbReference type="Pfam" id="PF00326"/>
    </source>
</evidence>
<accession>A0A2P8E457</accession>
<reference evidence="3 4" key="1">
    <citation type="submission" date="2018-03" db="EMBL/GenBank/DDBJ databases">
        <title>Genomic Encyclopedia of Archaeal and Bacterial Type Strains, Phase II (KMG-II): from individual species to whole genera.</title>
        <authorList>
            <person name="Goeker M."/>
        </authorList>
    </citation>
    <scope>NUCLEOTIDE SEQUENCE [LARGE SCALE GENOMIC DNA]</scope>
    <source>
        <strain evidence="3 4">DSM 45211</strain>
    </source>
</reference>
<feature type="domain" description="Peptidase S9 prolyl oligopeptidase catalytic" evidence="2">
    <location>
        <begin position="397"/>
        <end position="609"/>
    </location>
</feature>
<dbReference type="GO" id="GO:0004252">
    <property type="term" value="F:serine-type endopeptidase activity"/>
    <property type="evidence" value="ECO:0007669"/>
    <property type="project" value="InterPro"/>
</dbReference>
<dbReference type="AlphaFoldDB" id="A0A2P8E457"/>
<dbReference type="Pfam" id="PF00326">
    <property type="entry name" value="Peptidase_S9"/>
    <property type="match status" value="1"/>
</dbReference>
<proteinExistence type="predicted"/>
<evidence type="ECO:0000313" key="3">
    <source>
        <dbReference type="EMBL" id="PSL04246.1"/>
    </source>
</evidence>